<evidence type="ECO:0000313" key="2">
    <source>
        <dbReference type="Proteomes" id="UP001203297"/>
    </source>
</evidence>
<comment type="caution">
    <text evidence="1">The sequence shown here is derived from an EMBL/GenBank/DDBJ whole genome shotgun (WGS) entry which is preliminary data.</text>
</comment>
<sequence length="152" mass="17352">MSHHVDSHCCNRCLVFQLQLEIYPEDNQEYARGDSHELERVGSFWPRHAILVCLFVSVVLTRLHDTCRAFCFQSAARLQHGKFTHPDMQVKSERVVRTWGDLNPLCLPVSKDSSFLPSNCVLAFLARAGGTDYLDHVFGETRLPISILIHTE</sequence>
<gene>
    <name evidence="1" type="ORF">B0F90DRAFT_942765</name>
</gene>
<dbReference type="EMBL" id="WTXG01000004">
    <property type="protein sequence ID" value="KAI0305934.1"/>
    <property type="molecule type" value="Genomic_DNA"/>
</dbReference>
<dbReference type="AlphaFoldDB" id="A0AAD4M9U0"/>
<dbReference type="Proteomes" id="UP001203297">
    <property type="component" value="Unassembled WGS sequence"/>
</dbReference>
<keyword evidence="2" id="KW-1185">Reference proteome</keyword>
<evidence type="ECO:0000313" key="1">
    <source>
        <dbReference type="EMBL" id="KAI0305934.1"/>
    </source>
</evidence>
<accession>A0AAD4M9U0</accession>
<name>A0AAD4M9U0_9AGAM</name>
<protein>
    <submittedName>
        <fullName evidence="1">Uncharacterized protein</fullName>
    </submittedName>
</protein>
<proteinExistence type="predicted"/>
<organism evidence="1 2">
    <name type="scientific">Multifurca ochricompacta</name>
    <dbReference type="NCBI Taxonomy" id="376703"/>
    <lineage>
        <taxon>Eukaryota</taxon>
        <taxon>Fungi</taxon>
        <taxon>Dikarya</taxon>
        <taxon>Basidiomycota</taxon>
        <taxon>Agaricomycotina</taxon>
        <taxon>Agaricomycetes</taxon>
        <taxon>Russulales</taxon>
        <taxon>Russulaceae</taxon>
        <taxon>Multifurca</taxon>
    </lineage>
</organism>
<reference evidence="1" key="1">
    <citation type="journal article" date="2022" name="New Phytol.">
        <title>Evolutionary transition to the ectomycorrhizal habit in the genomes of a hyperdiverse lineage of mushroom-forming fungi.</title>
        <authorList>
            <person name="Looney B."/>
            <person name="Miyauchi S."/>
            <person name="Morin E."/>
            <person name="Drula E."/>
            <person name="Courty P.E."/>
            <person name="Kohler A."/>
            <person name="Kuo A."/>
            <person name="LaButti K."/>
            <person name="Pangilinan J."/>
            <person name="Lipzen A."/>
            <person name="Riley R."/>
            <person name="Andreopoulos W."/>
            <person name="He G."/>
            <person name="Johnson J."/>
            <person name="Nolan M."/>
            <person name="Tritt A."/>
            <person name="Barry K.W."/>
            <person name="Grigoriev I.V."/>
            <person name="Nagy L.G."/>
            <person name="Hibbett D."/>
            <person name="Henrissat B."/>
            <person name="Matheny P.B."/>
            <person name="Labbe J."/>
            <person name="Martin F.M."/>
        </authorList>
    </citation>
    <scope>NUCLEOTIDE SEQUENCE</scope>
    <source>
        <strain evidence="1">BPL690</strain>
    </source>
</reference>